<evidence type="ECO:0000256" key="4">
    <source>
        <dbReference type="ARBA" id="ARBA00022692"/>
    </source>
</evidence>
<evidence type="ECO:0000256" key="3">
    <source>
        <dbReference type="ARBA" id="ARBA00022475"/>
    </source>
</evidence>
<dbReference type="GO" id="GO:0005254">
    <property type="term" value="F:chloride channel activity"/>
    <property type="evidence" value="ECO:0007669"/>
    <property type="project" value="InterPro"/>
</dbReference>
<evidence type="ECO:0000313" key="11">
    <source>
        <dbReference type="Proteomes" id="UP000298061"/>
    </source>
</evidence>
<dbReference type="PANTHER" id="PTHR33281">
    <property type="entry name" value="UPF0187 PROTEIN YNEE"/>
    <property type="match status" value="1"/>
</dbReference>
<dbReference type="OrthoDB" id="1368at2759"/>
<dbReference type="AlphaFoldDB" id="A0A4Y9ZVE5"/>
<name>A0A4Y9ZVE5_9AGAM</name>
<evidence type="ECO:0000256" key="1">
    <source>
        <dbReference type="ARBA" id="ARBA00004651"/>
    </source>
</evidence>
<dbReference type="GO" id="GO:0005886">
    <property type="term" value="C:plasma membrane"/>
    <property type="evidence" value="ECO:0007669"/>
    <property type="project" value="UniProtKB-SubCell"/>
</dbReference>
<evidence type="ECO:0000256" key="7">
    <source>
        <dbReference type="ARBA" id="ARBA00023136"/>
    </source>
</evidence>
<sequence length="217" mass="24602">MDSDTGPETHFVHNLRTPDPFAPQRRLWPTLVNALLATALFRCWHILLFFAAWSTLGTVLGFVISYRTTSSFERYNEGRRYWSQIVLSSRTFARLVWFHVPDTMAIGSNSMPADEKKARIIVEKKTVLNLLEAFGVAVKHYLRGEEGIYYVDLYHLVKFLPAYSLPAGIPSMVDLASQDLPSSDGPQSPTMPSRQRRPSNTSRATRSSSISYMNLRA</sequence>
<keyword evidence="6" id="KW-0406">Ion transport</keyword>
<dbReference type="PANTHER" id="PTHR33281:SF19">
    <property type="entry name" value="VOLTAGE-DEPENDENT ANION CHANNEL-FORMING PROTEIN YNEE"/>
    <property type="match status" value="1"/>
</dbReference>
<organism evidence="10 11">
    <name type="scientific">Hericium alpestre</name>
    <dbReference type="NCBI Taxonomy" id="135208"/>
    <lineage>
        <taxon>Eukaryota</taxon>
        <taxon>Fungi</taxon>
        <taxon>Dikarya</taxon>
        <taxon>Basidiomycota</taxon>
        <taxon>Agaricomycotina</taxon>
        <taxon>Agaricomycetes</taxon>
        <taxon>Russulales</taxon>
        <taxon>Hericiaceae</taxon>
        <taxon>Hericium</taxon>
    </lineage>
</organism>
<keyword evidence="5 9" id="KW-1133">Transmembrane helix</keyword>
<keyword evidence="3" id="KW-1003">Cell membrane</keyword>
<dbReference type="InterPro" id="IPR044669">
    <property type="entry name" value="YneE/VCCN1/2-like"/>
</dbReference>
<keyword evidence="11" id="KW-1185">Reference proteome</keyword>
<feature type="transmembrane region" description="Helical" evidence="9">
    <location>
        <begin position="44"/>
        <end position="66"/>
    </location>
</feature>
<keyword evidence="4 9" id="KW-0812">Transmembrane</keyword>
<feature type="non-terminal residue" evidence="10">
    <location>
        <position position="217"/>
    </location>
</feature>
<evidence type="ECO:0000256" key="2">
    <source>
        <dbReference type="ARBA" id="ARBA00022448"/>
    </source>
</evidence>
<dbReference type="Pfam" id="PF25539">
    <property type="entry name" value="Bestrophin_2"/>
    <property type="match status" value="1"/>
</dbReference>
<protein>
    <submittedName>
        <fullName evidence="10">Uncharacterized protein</fullName>
    </submittedName>
</protein>
<dbReference type="EMBL" id="SFCI01000661">
    <property type="protein sequence ID" value="TFY78535.1"/>
    <property type="molecule type" value="Genomic_DNA"/>
</dbReference>
<evidence type="ECO:0000256" key="9">
    <source>
        <dbReference type="SAM" id="Phobius"/>
    </source>
</evidence>
<gene>
    <name evidence="10" type="ORF">EWM64_g5474</name>
</gene>
<evidence type="ECO:0000256" key="6">
    <source>
        <dbReference type="ARBA" id="ARBA00023065"/>
    </source>
</evidence>
<dbReference type="STRING" id="135208.A0A4Y9ZVE5"/>
<evidence type="ECO:0000256" key="8">
    <source>
        <dbReference type="SAM" id="MobiDB-lite"/>
    </source>
</evidence>
<accession>A0A4Y9ZVE5</accession>
<evidence type="ECO:0000256" key="5">
    <source>
        <dbReference type="ARBA" id="ARBA00022989"/>
    </source>
</evidence>
<feature type="region of interest" description="Disordered" evidence="8">
    <location>
        <begin position="176"/>
        <end position="217"/>
    </location>
</feature>
<keyword evidence="2" id="KW-0813">Transport</keyword>
<evidence type="ECO:0000313" key="10">
    <source>
        <dbReference type="EMBL" id="TFY78535.1"/>
    </source>
</evidence>
<proteinExistence type="predicted"/>
<comment type="subcellular location">
    <subcellularLocation>
        <location evidence="1">Cell membrane</location>
        <topology evidence="1">Multi-pass membrane protein</topology>
    </subcellularLocation>
</comment>
<dbReference type="Proteomes" id="UP000298061">
    <property type="component" value="Unassembled WGS sequence"/>
</dbReference>
<keyword evidence="7 9" id="KW-0472">Membrane</keyword>
<comment type="caution">
    <text evidence="10">The sequence shown here is derived from an EMBL/GenBank/DDBJ whole genome shotgun (WGS) entry which is preliminary data.</text>
</comment>
<feature type="compositionally biased region" description="Polar residues" evidence="8">
    <location>
        <begin position="179"/>
        <end position="217"/>
    </location>
</feature>
<reference evidence="10 11" key="1">
    <citation type="submission" date="2019-02" db="EMBL/GenBank/DDBJ databases">
        <title>Genome sequencing of the rare red list fungi Hericium alpestre (H. flagellum).</title>
        <authorList>
            <person name="Buettner E."/>
            <person name="Kellner H."/>
        </authorList>
    </citation>
    <scope>NUCLEOTIDE SEQUENCE [LARGE SCALE GENOMIC DNA]</scope>
    <source>
        <strain evidence="10 11">DSM 108284</strain>
    </source>
</reference>